<dbReference type="Proteomes" id="UP000041254">
    <property type="component" value="Unassembled WGS sequence"/>
</dbReference>
<gene>
    <name evidence="2" type="ORF">Vbra_13979</name>
</gene>
<evidence type="ECO:0000313" key="2">
    <source>
        <dbReference type="EMBL" id="CEM03627.1"/>
    </source>
</evidence>
<name>A0A0G4EX99_VITBC</name>
<evidence type="ECO:0000256" key="1">
    <source>
        <dbReference type="SAM" id="MobiDB-lite"/>
    </source>
</evidence>
<dbReference type="VEuPathDB" id="CryptoDB:Vbra_13979"/>
<reference evidence="2 3" key="1">
    <citation type="submission" date="2014-11" db="EMBL/GenBank/DDBJ databases">
        <authorList>
            <person name="Zhu J."/>
            <person name="Qi W."/>
            <person name="Song R."/>
        </authorList>
    </citation>
    <scope>NUCLEOTIDE SEQUENCE [LARGE SCALE GENOMIC DNA]</scope>
</reference>
<feature type="region of interest" description="Disordered" evidence="1">
    <location>
        <begin position="1"/>
        <end position="38"/>
    </location>
</feature>
<dbReference type="EMBL" id="CDMY01000346">
    <property type="protein sequence ID" value="CEM03627.1"/>
    <property type="molecule type" value="Genomic_DNA"/>
</dbReference>
<sequence>MSERDTQGQSRGLAASAGAAGGSAGAGGGGEEDEDSVAATDGETVLMLVTPFLPLHILVPLPLRRPNSAKLLWEEAAISHTRLFIDCAAKADHQYWHSPTEGRRFWQRIPLPSVERVAARLTGLTEITLCHPEYRRVRSPTPENHPVWCSDVLVSVIETTAAPRARPDGHADASRLETIAFEKVRLSRAELLDLRPQRPRLPDRLAEPPTLPSLKVVTGAVEDLDVLADRGWRVPSLERVEQQGWGADQLIHFISSSRSLQHVGGSLSDDGWASVFEGMPEATAGQRGPLARLQSIGTIELHDSPEAARGAIARLQVALASRGCRRSLTQLVVEGLNVINSSVLPVMQSLESLHKTCCRADAPVVFEAQNVPTRVPRRVASVDLSLFYSDDLPANPSPLFKTMMQQLARQTNRVKYVISEHDLTHPVDSPSKAAIGIAESLTFDGVRFVAVVDAPGFVPPPDTPLPHPTIINHLQQFPNSVGLLEIRSRLGGEAGRLLAQKMPTELRNVEFGSAVSAQDRRVVLEGLGKGRQVGTVSVGEWAEGVSLTDGPFDGWTSDSFPSIHSVEIHHLWGLDELYPSAAAETIREGISSVVGAVRGLESFSVHVKCVRFVRDSVRVAVRKLLPTGTIIGPGQAKKEKLHYLQPTKSSLAKVQQAKKKGTMIGPSFTIDTRDLGLWIEVTARRLS</sequence>
<evidence type="ECO:0000313" key="3">
    <source>
        <dbReference type="Proteomes" id="UP000041254"/>
    </source>
</evidence>
<dbReference type="AlphaFoldDB" id="A0A0G4EX99"/>
<protein>
    <submittedName>
        <fullName evidence="2">Uncharacterized protein</fullName>
    </submittedName>
</protein>
<proteinExistence type="predicted"/>
<keyword evidence="3" id="KW-1185">Reference proteome</keyword>
<feature type="compositionally biased region" description="Gly residues" evidence="1">
    <location>
        <begin position="19"/>
        <end position="29"/>
    </location>
</feature>
<dbReference type="PhylomeDB" id="A0A0G4EX99"/>
<dbReference type="InParanoid" id="A0A0G4EX99"/>
<accession>A0A0G4EX99</accession>
<organism evidence="2 3">
    <name type="scientific">Vitrella brassicaformis (strain CCMP3155)</name>
    <dbReference type="NCBI Taxonomy" id="1169540"/>
    <lineage>
        <taxon>Eukaryota</taxon>
        <taxon>Sar</taxon>
        <taxon>Alveolata</taxon>
        <taxon>Colpodellida</taxon>
        <taxon>Vitrellaceae</taxon>
        <taxon>Vitrella</taxon>
    </lineage>
</organism>